<reference evidence="2 3" key="1">
    <citation type="submission" date="2016-10" db="EMBL/GenBank/DDBJ databases">
        <authorList>
            <person name="de Groot N.N."/>
        </authorList>
    </citation>
    <scope>NUCLEOTIDE SEQUENCE [LARGE SCALE GENOMIC DNA]</scope>
    <source>
        <strain evidence="2 3">CPCC 202699</strain>
    </source>
</reference>
<dbReference type="Proteomes" id="UP000199515">
    <property type="component" value="Unassembled WGS sequence"/>
</dbReference>
<proteinExistence type="predicted"/>
<sequence>MTSVKQAKGWWVGVRLAAGLVIALAVAASYAGAGVIAAGAVAALLAFGSALPPGEPLSPDRRTAAVSTISQLSLAAVSATAFGAYAFPEYPRYAAAALLVVAVALATLGVRLPGSVTRAVTGVLALGGVLLLAVSFGIEPVNTTPPQGATVAGFALAVAALYPAFTTARGPRPVVRSLVTAVFGLAIIVGAVYQLGAGRLGLSLTSMKDLVTAADAARFTTALLLFVVLATVTATLDTVAELPAGRETWAWTVAAVAVVVAGGPVVTLVLATLAGLGEAVLRYRAHRG</sequence>
<feature type="transmembrane region" description="Helical" evidence="1">
    <location>
        <begin position="177"/>
        <end position="196"/>
    </location>
</feature>
<feature type="transmembrane region" description="Helical" evidence="1">
    <location>
        <begin position="144"/>
        <end position="165"/>
    </location>
</feature>
<accession>A0A1H3QG50</accession>
<dbReference type="EMBL" id="FNON01000009">
    <property type="protein sequence ID" value="SDZ12111.1"/>
    <property type="molecule type" value="Genomic_DNA"/>
</dbReference>
<dbReference type="AlphaFoldDB" id="A0A1H3QG50"/>
<keyword evidence="1" id="KW-0812">Transmembrane</keyword>
<dbReference type="STRING" id="589385.SAMN05421504_109294"/>
<evidence type="ECO:0000313" key="3">
    <source>
        <dbReference type="Proteomes" id="UP000199515"/>
    </source>
</evidence>
<organism evidence="2 3">
    <name type="scientific">Amycolatopsis xylanica</name>
    <dbReference type="NCBI Taxonomy" id="589385"/>
    <lineage>
        <taxon>Bacteria</taxon>
        <taxon>Bacillati</taxon>
        <taxon>Actinomycetota</taxon>
        <taxon>Actinomycetes</taxon>
        <taxon>Pseudonocardiales</taxon>
        <taxon>Pseudonocardiaceae</taxon>
        <taxon>Amycolatopsis</taxon>
    </lineage>
</organism>
<evidence type="ECO:0000313" key="2">
    <source>
        <dbReference type="EMBL" id="SDZ12111.1"/>
    </source>
</evidence>
<keyword evidence="1" id="KW-0472">Membrane</keyword>
<feature type="transmembrane region" description="Helical" evidence="1">
    <location>
        <begin position="119"/>
        <end position="138"/>
    </location>
</feature>
<evidence type="ECO:0000256" key="1">
    <source>
        <dbReference type="SAM" id="Phobius"/>
    </source>
</evidence>
<protein>
    <submittedName>
        <fullName evidence="2">Uncharacterized protein</fullName>
    </submittedName>
</protein>
<name>A0A1H3QG50_9PSEU</name>
<gene>
    <name evidence="2" type="ORF">SAMN05421504_109294</name>
</gene>
<feature type="transmembrane region" description="Helical" evidence="1">
    <location>
        <begin position="216"/>
        <end position="236"/>
    </location>
</feature>
<keyword evidence="3" id="KW-1185">Reference proteome</keyword>
<keyword evidence="1" id="KW-1133">Transmembrane helix</keyword>
<feature type="transmembrane region" description="Helical" evidence="1">
    <location>
        <begin position="248"/>
        <end position="274"/>
    </location>
</feature>
<feature type="transmembrane region" description="Helical" evidence="1">
    <location>
        <begin position="93"/>
        <end position="112"/>
    </location>
</feature>